<accession>A0A6C2UH85</accession>
<evidence type="ECO:0000256" key="1">
    <source>
        <dbReference type="ARBA" id="ARBA00000829"/>
    </source>
</evidence>
<comment type="pathway">
    <text evidence="3">Glycan metabolism; N-glycan degradation.</text>
</comment>
<dbReference type="Proteomes" id="UP000346198">
    <property type="component" value="Unassembled WGS sequence"/>
</dbReference>
<feature type="domain" description="Mannosidase Ig/CBM-like" evidence="15">
    <location>
        <begin position="667"/>
        <end position="741"/>
    </location>
</feature>
<dbReference type="Gene3D" id="2.60.120.260">
    <property type="entry name" value="Galactose-binding domain-like"/>
    <property type="match status" value="1"/>
</dbReference>
<dbReference type="PANTHER" id="PTHR43730:SF1">
    <property type="entry name" value="BETA-MANNOSIDASE"/>
    <property type="match status" value="1"/>
</dbReference>
<evidence type="ECO:0000256" key="9">
    <source>
        <dbReference type="ARBA" id="ARBA00023295"/>
    </source>
</evidence>
<dbReference type="Gene3D" id="3.20.20.80">
    <property type="entry name" value="Glycosidases"/>
    <property type="match status" value="1"/>
</dbReference>
<evidence type="ECO:0000259" key="16">
    <source>
        <dbReference type="Pfam" id="PF22666"/>
    </source>
</evidence>
<dbReference type="InterPro" id="IPR036156">
    <property type="entry name" value="Beta-gal/glucu_dom_sf"/>
</dbReference>
<comment type="similarity">
    <text evidence="10">Belongs to the glycosyl hydrolase 2 family. Beta-mannosidase B subfamily.</text>
</comment>
<dbReference type="GO" id="GO:0005975">
    <property type="term" value="P:carbohydrate metabolic process"/>
    <property type="evidence" value="ECO:0007669"/>
    <property type="project" value="InterPro"/>
</dbReference>
<dbReference type="Gene3D" id="2.60.40.10">
    <property type="entry name" value="Immunoglobulins"/>
    <property type="match status" value="2"/>
</dbReference>
<dbReference type="InterPro" id="IPR008979">
    <property type="entry name" value="Galactose-bd-like_sf"/>
</dbReference>
<comment type="catalytic activity">
    <reaction evidence="1">
        <text>Hydrolysis of terminal, non-reducing beta-D-mannose residues in beta-D-mannosides.</text>
        <dbReference type="EC" id="3.2.1.25"/>
    </reaction>
</comment>
<name>A0A6C2UH85_9BACT</name>
<dbReference type="InterPro" id="IPR050887">
    <property type="entry name" value="Beta-mannosidase_GH2"/>
</dbReference>
<evidence type="ECO:0000256" key="11">
    <source>
        <dbReference type="ARBA" id="ARBA00041069"/>
    </source>
</evidence>
<dbReference type="PANTHER" id="PTHR43730">
    <property type="entry name" value="BETA-MANNOSIDASE"/>
    <property type="match status" value="1"/>
</dbReference>
<dbReference type="EMBL" id="CAAHFH010000001">
    <property type="protein sequence ID" value="VGO19488.1"/>
    <property type="molecule type" value="Genomic_DNA"/>
</dbReference>
<gene>
    <name evidence="17" type="ORF">SCARR_01547</name>
</gene>
<dbReference type="Pfam" id="PF22666">
    <property type="entry name" value="Glyco_hydro_2_N2"/>
    <property type="match status" value="1"/>
</dbReference>
<dbReference type="GO" id="GO:0006516">
    <property type="term" value="P:glycoprotein catabolic process"/>
    <property type="evidence" value="ECO:0007669"/>
    <property type="project" value="TreeGrafter"/>
</dbReference>
<protein>
    <recommendedName>
        <fullName evidence="11">Beta-mannosidase B</fullName>
        <ecNumber evidence="5">3.2.1.25</ecNumber>
    </recommendedName>
    <alternativeName>
        <fullName evidence="12">Mannanase B</fullName>
    </alternativeName>
</protein>
<feature type="domain" description="Beta-mannosidase-like galactose-binding" evidence="16">
    <location>
        <begin position="11"/>
        <end position="178"/>
    </location>
</feature>
<dbReference type="InterPro" id="IPR013783">
    <property type="entry name" value="Ig-like_fold"/>
</dbReference>
<sequence>MIKTIDLNGDWLLCESGESATWPARVPGCVQTDLLRNGQIPDPFVGTNENEVRWVAEKDWVYTRTFSLSAADLEEAIVELVCEGLDTVATVYVNSQVVLESDNMFLGHRVEIRNAVRAGENELRIVFRSILEVARERGPQPLDVMGSEFGAGREYVRAAQCSFGWDWGPALFNTGIYRPIRLELRSGNRIDSVLVEQVFDPACVTLKLLPELAEEDASARYRVELFFEEECVAQAEADGPEFELDVKDPQLWWCHGLGEHPLYQLRVSLLDGDTPVDVWERRIALCDVKLEQNPDQWGTSFQFVVNGVPIFAKGSNWIPAHPFYSEVTPEKYRELIGSARSSHMNMMRNWGGGLYEDDAFYDACAENGIIVWQDFMFANAYYPTEELYHSIQREADYQVKRLRHHSHIGLWCGNNEMENMAYCMVGKDEERVKNYDTLFNHLLPDAVKEHCPGMAYIPGSAFNPEGFDLGDPNNPESGDVHYWDNVMYGTPIENISKLETRFLSEFGMQAYPHPAILKGVVNDLNITGPEMTHRQKRGEATRVNFNYMMQLHRMPKDYAATAYLSQLVQAFYVRMTVEHTRRCMPQTMGALYWQMNDFWPAISWSGIEFDGRWRALQYEARRFFAPCSVSAKWLGEEQMLVTSNSIISTVHGAELWTVYDAGLPAGEGILDWILFRVDDGSVQLEGQTAVELEPGVSRCQLKRDFTDIFDSSDRSRFVLRTRLSAAGQPQSEHSLYFCAPKQMEFKQAGICSEISQTADCTARVVISAGHVSPKVMLDFDDCGRFTLSDNFIDLWPNEPREIEVMFEQPISLKQAESALRVFSYAESYELKRNEYDELEKKYDPGGFDRPRYECAKPVGVKSSVC</sequence>
<evidence type="ECO:0000256" key="8">
    <source>
        <dbReference type="ARBA" id="ARBA00023180"/>
    </source>
</evidence>
<feature type="domain" description="Beta-mannosidase Ig-fold" evidence="14">
    <location>
        <begin position="747"/>
        <end position="825"/>
    </location>
</feature>
<evidence type="ECO:0000256" key="7">
    <source>
        <dbReference type="ARBA" id="ARBA00022801"/>
    </source>
</evidence>
<dbReference type="SUPFAM" id="SSF49785">
    <property type="entry name" value="Galactose-binding domain-like"/>
    <property type="match status" value="1"/>
</dbReference>
<dbReference type="EC" id="3.2.1.25" evidence="5"/>
<feature type="domain" description="Glycoside hydrolase family 2 immunoglobulin-like beta-sandwich" evidence="13">
    <location>
        <begin position="227"/>
        <end position="283"/>
    </location>
</feature>
<dbReference type="InterPro" id="IPR041625">
    <property type="entry name" value="Beta-mannosidase_Ig"/>
</dbReference>
<evidence type="ECO:0000256" key="6">
    <source>
        <dbReference type="ARBA" id="ARBA00022525"/>
    </source>
</evidence>
<dbReference type="InterPro" id="IPR006102">
    <property type="entry name" value="Ig-like_GH2"/>
</dbReference>
<evidence type="ECO:0000256" key="2">
    <source>
        <dbReference type="ARBA" id="ARBA00004613"/>
    </source>
</evidence>
<dbReference type="FunFam" id="3.20.20.80:FF:000050">
    <property type="entry name" value="Beta-mannosidase B"/>
    <property type="match status" value="1"/>
</dbReference>
<dbReference type="Pfam" id="PF00703">
    <property type="entry name" value="Glyco_hydro_2"/>
    <property type="match status" value="1"/>
</dbReference>
<keyword evidence="6" id="KW-0964">Secreted</keyword>
<dbReference type="GO" id="GO:0005576">
    <property type="term" value="C:extracellular region"/>
    <property type="evidence" value="ECO:0007669"/>
    <property type="project" value="UniProtKB-SubCell"/>
</dbReference>
<keyword evidence="9" id="KW-0326">Glycosidase</keyword>
<dbReference type="SUPFAM" id="SSF49303">
    <property type="entry name" value="beta-Galactosidase/glucuronidase domain"/>
    <property type="match status" value="2"/>
</dbReference>
<dbReference type="Pfam" id="PF17753">
    <property type="entry name" value="Ig_mannosidase"/>
    <property type="match status" value="1"/>
</dbReference>
<dbReference type="InterPro" id="IPR017853">
    <property type="entry name" value="GH"/>
</dbReference>
<evidence type="ECO:0000256" key="12">
    <source>
        <dbReference type="ARBA" id="ARBA00041614"/>
    </source>
</evidence>
<dbReference type="InterPro" id="IPR041447">
    <property type="entry name" value="Mannosidase_ig"/>
</dbReference>
<dbReference type="InterPro" id="IPR054593">
    <property type="entry name" value="Beta-mannosidase-like_N2"/>
</dbReference>
<comment type="subunit">
    <text evidence="4">Homodimer.</text>
</comment>
<comment type="subcellular location">
    <subcellularLocation>
        <location evidence="2">Secreted</location>
    </subcellularLocation>
</comment>
<dbReference type="AlphaFoldDB" id="A0A6C2UH85"/>
<evidence type="ECO:0000313" key="17">
    <source>
        <dbReference type="EMBL" id="VGO19488.1"/>
    </source>
</evidence>
<evidence type="ECO:0000256" key="3">
    <source>
        <dbReference type="ARBA" id="ARBA00004740"/>
    </source>
</evidence>
<reference evidence="17 18" key="1">
    <citation type="submission" date="2019-04" db="EMBL/GenBank/DDBJ databases">
        <authorList>
            <person name="Van Vliet M D."/>
        </authorList>
    </citation>
    <scope>NUCLEOTIDE SEQUENCE [LARGE SCALE GENOMIC DNA]</scope>
    <source>
        <strain evidence="17 18">F21</strain>
    </source>
</reference>
<dbReference type="SUPFAM" id="SSF51445">
    <property type="entry name" value="(Trans)glycosidases"/>
    <property type="match status" value="1"/>
</dbReference>
<organism evidence="17 18">
    <name type="scientific">Pontiella sulfatireligans</name>
    <dbReference type="NCBI Taxonomy" id="2750658"/>
    <lineage>
        <taxon>Bacteria</taxon>
        <taxon>Pseudomonadati</taxon>
        <taxon>Kiritimatiellota</taxon>
        <taxon>Kiritimatiellia</taxon>
        <taxon>Kiritimatiellales</taxon>
        <taxon>Pontiellaceae</taxon>
        <taxon>Pontiella</taxon>
    </lineage>
</organism>
<evidence type="ECO:0000256" key="4">
    <source>
        <dbReference type="ARBA" id="ARBA00011738"/>
    </source>
</evidence>
<evidence type="ECO:0000259" key="13">
    <source>
        <dbReference type="Pfam" id="PF00703"/>
    </source>
</evidence>
<evidence type="ECO:0000256" key="5">
    <source>
        <dbReference type="ARBA" id="ARBA00012754"/>
    </source>
</evidence>
<keyword evidence="18" id="KW-1185">Reference proteome</keyword>
<evidence type="ECO:0000256" key="10">
    <source>
        <dbReference type="ARBA" id="ARBA00038429"/>
    </source>
</evidence>
<evidence type="ECO:0000259" key="15">
    <source>
        <dbReference type="Pfam" id="PF17786"/>
    </source>
</evidence>
<dbReference type="RefSeq" id="WP_136060881.1">
    <property type="nucleotide sequence ID" value="NZ_CAAHFH010000001.1"/>
</dbReference>
<dbReference type="Pfam" id="PF17786">
    <property type="entry name" value="Mannosidase_ig"/>
    <property type="match status" value="1"/>
</dbReference>
<proteinExistence type="inferred from homology"/>
<keyword evidence="7" id="KW-0378">Hydrolase</keyword>
<evidence type="ECO:0000313" key="18">
    <source>
        <dbReference type="Proteomes" id="UP000346198"/>
    </source>
</evidence>
<evidence type="ECO:0000259" key="14">
    <source>
        <dbReference type="Pfam" id="PF17753"/>
    </source>
</evidence>
<dbReference type="GO" id="GO:0004567">
    <property type="term" value="F:beta-mannosidase activity"/>
    <property type="evidence" value="ECO:0007669"/>
    <property type="project" value="UniProtKB-EC"/>
</dbReference>
<keyword evidence="8" id="KW-0325">Glycoprotein</keyword>